<evidence type="ECO:0000256" key="13">
    <source>
        <dbReference type="ARBA" id="ARBA00034617"/>
    </source>
</evidence>
<accession>A0A4D6XVD8</accession>
<evidence type="ECO:0000256" key="5">
    <source>
        <dbReference type="ARBA" id="ARBA00022801"/>
    </source>
</evidence>
<comment type="catalytic activity">
    <reaction evidence="15">
        <text>Exonucleolytic cleavage (in the presence of ATP) in either 5'- to 3'- or 3'- to 5'-direction to yield 5'-phosphooligonucleotides.</text>
        <dbReference type="EC" id="3.1.11.5"/>
    </reaction>
</comment>
<keyword evidence="11 15" id="KW-0234">DNA repair</keyword>
<evidence type="ECO:0000256" key="7">
    <source>
        <dbReference type="ARBA" id="ARBA00022839"/>
    </source>
</evidence>
<dbReference type="Gene3D" id="1.10.3170.10">
    <property type="entry name" value="Recbcd, chain B, domain 2"/>
    <property type="match status" value="1"/>
</dbReference>
<keyword evidence="1 15" id="KW-0540">Nuclease</keyword>
<dbReference type="GO" id="GO:0005524">
    <property type="term" value="F:ATP binding"/>
    <property type="evidence" value="ECO:0007669"/>
    <property type="project" value="UniProtKB-UniRule"/>
</dbReference>
<dbReference type="Gene3D" id="1.10.486.10">
    <property type="entry name" value="PCRA, domain 4"/>
    <property type="match status" value="1"/>
</dbReference>
<feature type="region of interest" description="Nuclease activity, interacts with RecD and RecA" evidence="15">
    <location>
        <begin position="896"/>
        <end position="1174"/>
    </location>
</feature>
<feature type="region of interest" description="DNA-binding and helicase activity, interacts with RecC" evidence="15">
    <location>
        <begin position="1"/>
        <end position="841"/>
    </location>
</feature>
<evidence type="ECO:0000256" key="8">
    <source>
        <dbReference type="ARBA" id="ARBA00022840"/>
    </source>
</evidence>
<evidence type="ECO:0000256" key="10">
    <source>
        <dbReference type="ARBA" id="ARBA00023125"/>
    </source>
</evidence>
<keyword evidence="2" id="KW-0479">Metal-binding</keyword>
<dbReference type="PANTHER" id="PTHR11070">
    <property type="entry name" value="UVRD / RECB / PCRA DNA HELICASE FAMILY MEMBER"/>
    <property type="match status" value="1"/>
</dbReference>
<dbReference type="GO" id="GO:0003677">
    <property type="term" value="F:DNA binding"/>
    <property type="evidence" value="ECO:0007669"/>
    <property type="project" value="UniProtKB-UniRule"/>
</dbReference>
<organism evidence="18 19">
    <name type="scientific">Buchnera aphidicola</name>
    <name type="common">Anoecia oenotherae</name>
    <dbReference type="NCBI Taxonomy" id="1241833"/>
    <lineage>
        <taxon>Bacteria</taxon>
        <taxon>Pseudomonadati</taxon>
        <taxon>Pseudomonadota</taxon>
        <taxon>Gammaproteobacteria</taxon>
        <taxon>Enterobacterales</taxon>
        <taxon>Erwiniaceae</taxon>
        <taxon>Buchnera</taxon>
    </lineage>
</organism>
<comment type="subunit">
    <text evidence="15">Heterotrimer of RecB, RecC and RecD. All subunits contribute to DNA-binding. Interacts with RecA.</text>
</comment>
<dbReference type="SUPFAM" id="SSF52980">
    <property type="entry name" value="Restriction endonuclease-like"/>
    <property type="match status" value="1"/>
</dbReference>
<comment type="catalytic activity">
    <reaction evidence="14 15">
        <text>ATP + H2O = ADP + phosphate + H(+)</text>
        <dbReference type="Rhea" id="RHEA:13065"/>
        <dbReference type="ChEBI" id="CHEBI:15377"/>
        <dbReference type="ChEBI" id="CHEBI:15378"/>
        <dbReference type="ChEBI" id="CHEBI:30616"/>
        <dbReference type="ChEBI" id="CHEBI:43474"/>
        <dbReference type="ChEBI" id="CHEBI:456216"/>
        <dbReference type="EC" id="5.6.2.4"/>
    </reaction>
</comment>
<evidence type="ECO:0000313" key="19">
    <source>
        <dbReference type="Proteomes" id="UP000298677"/>
    </source>
</evidence>
<dbReference type="Proteomes" id="UP000298677">
    <property type="component" value="Chromosome"/>
</dbReference>
<evidence type="ECO:0000313" key="18">
    <source>
        <dbReference type="EMBL" id="QCI19469.1"/>
    </source>
</evidence>
<dbReference type="InterPro" id="IPR014016">
    <property type="entry name" value="UvrD-like_ATP-bd"/>
</dbReference>
<keyword evidence="10 15" id="KW-0238">DNA-binding</keyword>
<dbReference type="EC" id="3.1.11.5" evidence="15"/>
<dbReference type="NCBIfam" id="TIGR00609">
    <property type="entry name" value="recB"/>
    <property type="match status" value="1"/>
</dbReference>
<dbReference type="Pfam" id="PF13361">
    <property type="entry name" value="UvrD_C"/>
    <property type="match status" value="1"/>
</dbReference>
<dbReference type="GO" id="GO:0043138">
    <property type="term" value="F:3'-5' DNA helicase activity"/>
    <property type="evidence" value="ECO:0007669"/>
    <property type="project" value="UniProtKB-UniRule"/>
</dbReference>
<sequence length="1174" mass="139910">MNKNLDIFNISLPGQHLVEASAGTGKTSTIVFLYLRLLLGLKDTTLQKLQLNIQNILIITFTNSAKKELKNRIQKTMFELKLAFKKNYTTHPIFLSFMNKIKNINKAIQILTFSLNNLDKIAIYTVHSYYKYVLDIYKFSCGIIFKNKFVTDVFNLRLNATIFFWQHYCYKLPKDISKIIFTYWKEPTALFKHINPWLNINFGKIIKSKIYKKSLIEQHEILINHIVDFKNYWTKENRNILKIYKSLSLNNVNYNLKKLSKQFSVITTWSSASTNDYYIPKELLNFKLNTYFIYVDKKNNQVNNFLKNVNNFLKIKFSLKNIFLFYAIKNIKIFIQKIKKENFQLEFNELEILIKKKILTNQNVTAALQKAYPIAFIDEFQDINYQQYSIFSKIYTQKKCSSLILIGDPKQAIYSFQGSNIFSYLKIKSKIKNIHTLKNNWRSSKNMIKSINIIFSKNTIPFLFQDISFFKSSIPNKINFQTCNMSFKIHGVTQSALKIFFVSKKLISLKKYKKSSADKCAANINYWLQKGKEKKAELYFNGTHQFFDIEHITIIVRNKYESEIIQKSLSELNIESTYFSEQKTIFSSLEAKNLFYIMRSILDLSNKKYLNQVIMTNIFFKNFFDIYCLKNNKIIFYDFLKKMYLYKKYWKKFGISFFIKKIVFNEISNVKFILSQEKDYSILNYLQLAEILEKKSDYFKSNNLLLSWLKKKVLYEKNECNSQYVQIPHSKNCIKIISIHQSKGLEFPIVWIPFGISSVKNNLCMFYNKKTNYFNLDIEKKTKNVILSKKEMLSEDLRLLYVALTRSILHCSISVAPVYKKKFNTKSLYETGLGYLLRDKSYINSNNLFKTFKLVHIKNVINVTNYIRCFSNVENKEKKNIYLSTIDKFNRKKLNSWNMFSYSNIIKNFVHKSTNVSQYLIIRYKKIEENITEKILNSHTFPKGKKIGKFIHLLLKNHNFLYLFDEIWIQKQMCKINLEKKWTSPLTRWMNNVINTFFLNQEFKLFKLNPTFLKKEFEFHIPILNKIHKLDLFNILNNSNCYEKTMYNQFSNRIHGLLHGFIDLIVMHKKKFYILEYKSDWLGINNSYYSSKALQSIIKKNHYHIQYQLYTLAIHRYLKLRIRKYNYSTHFGGVIYIFLRAIDNRKKNKNNGIFHVIPNFSLINKLDQLFSGVF</sequence>
<dbReference type="Gene3D" id="3.90.320.10">
    <property type="match status" value="1"/>
</dbReference>
<comment type="catalytic activity">
    <reaction evidence="13 15">
        <text>Couples ATP hydrolysis with the unwinding of duplex DNA by translocating in the 3'-5' direction.</text>
        <dbReference type="EC" id="5.6.2.4"/>
    </reaction>
</comment>
<comment type="caution">
    <text evidence="15">Lacks conserved residue(s) required for the propagation of feature annotation.</text>
</comment>
<reference evidence="18 19" key="1">
    <citation type="submission" date="2018-10" db="EMBL/GenBank/DDBJ databases">
        <title>Comparative functional genomics of the obligate endosymbiont Buchnera aphidicola.</title>
        <authorList>
            <person name="Chong R.A."/>
        </authorList>
    </citation>
    <scope>NUCLEOTIDE SEQUENCE [LARGE SCALE GENOMIC DNA]</scope>
    <source>
        <strain evidence="18 19">Aoe</strain>
    </source>
</reference>
<evidence type="ECO:0000256" key="6">
    <source>
        <dbReference type="ARBA" id="ARBA00022806"/>
    </source>
</evidence>
<dbReference type="HAMAP" id="MF_01485">
    <property type="entry name" value="RecB"/>
    <property type="match status" value="1"/>
</dbReference>
<feature type="binding site" evidence="16">
    <location>
        <begin position="20"/>
        <end position="27"/>
    </location>
    <ligand>
        <name>ATP</name>
        <dbReference type="ChEBI" id="CHEBI:30616"/>
    </ligand>
</feature>
<comment type="domain">
    <text evidence="15">The N-terminal DNA-binding domain is a ssDNA-dependent ATPase and has ATP-dependent 3'-5' helicase function. This domain interacts with RecC.</text>
</comment>
<dbReference type="RefSeq" id="WP_158341934.1">
    <property type="nucleotide sequence ID" value="NZ_CP033012.1"/>
</dbReference>
<dbReference type="GO" id="GO:0046872">
    <property type="term" value="F:metal ion binding"/>
    <property type="evidence" value="ECO:0007669"/>
    <property type="project" value="UniProtKB-KW"/>
</dbReference>
<evidence type="ECO:0000256" key="16">
    <source>
        <dbReference type="PROSITE-ProRule" id="PRU00560"/>
    </source>
</evidence>
<name>A0A4D6XVD8_9GAMM</name>
<dbReference type="EC" id="5.6.2.4" evidence="15"/>
<evidence type="ECO:0000256" key="12">
    <source>
        <dbReference type="ARBA" id="ARBA00023235"/>
    </source>
</evidence>
<dbReference type="InterPro" id="IPR004586">
    <property type="entry name" value="RecB"/>
</dbReference>
<keyword evidence="19" id="KW-1185">Reference proteome</keyword>
<dbReference type="Pfam" id="PF00580">
    <property type="entry name" value="UvrD-helicase"/>
    <property type="match status" value="1"/>
</dbReference>
<keyword evidence="4 15" id="KW-0227">DNA damage</keyword>
<dbReference type="GO" id="GO:0009338">
    <property type="term" value="C:exodeoxyribonuclease V complex"/>
    <property type="evidence" value="ECO:0007669"/>
    <property type="project" value="TreeGrafter"/>
</dbReference>
<dbReference type="EMBL" id="CP033012">
    <property type="protein sequence ID" value="QCI19469.1"/>
    <property type="molecule type" value="Genomic_DNA"/>
</dbReference>
<feature type="domain" description="UvrD-like helicase ATP-binding" evidence="17">
    <location>
        <begin position="1"/>
        <end position="444"/>
    </location>
</feature>
<dbReference type="GO" id="GO:0016887">
    <property type="term" value="F:ATP hydrolysis activity"/>
    <property type="evidence" value="ECO:0007669"/>
    <property type="project" value="RHEA"/>
</dbReference>
<dbReference type="Gene3D" id="3.40.50.300">
    <property type="entry name" value="P-loop containing nucleotide triphosphate hydrolases"/>
    <property type="match status" value="2"/>
</dbReference>
<evidence type="ECO:0000256" key="11">
    <source>
        <dbReference type="ARBA" id="ARBA00023204"/>
    </source>
</evidence>
<comment type="domain">
    <text evidence="15">The C-terminal domain has nuclease activity and interacts with RecD. It interacts with RecA, facilitating its loading onto ssDNA.</text>
</comment>
<dbReference type="CDD" id="cd22352">
    <property type="entry name" value="RecB_C-like"/>
    <property type="match status" value="1"/>
</dbReference>
<comment type="function">
    <text evidence="15">A helicase/nuclease that prepares dsDNA breaks (DSB) for recombinational DNA repair. Binds to DSBs and unwinds DNA via a highly rapid and processive ATP-dependent bidirectional helicase activity. Unwinds dsDNA until it encounters a Chi (crossover hotspot instigator) sequence from the 3' direction. Cuts ssDNA a few nucleotides 3' to the Chi site. The properties and activities of the enzyme are changed at Chi. The Chi-altered holoenzyme produces a long 3'-ssDNA overhang and facilitates RecA-binding to the ssDNA for homologous DNA recombination and repair. Holoenzyme degrades any linearized DNA that is unable to undergo homologous recombination. In the holoenzyme this subunit contributes ATPase, 3'-5' helicase, exonuclease activity and loads RecA onto ssDNA.</text>
</comment>
<dbReference type="OrthoDB" id="9810135at2"/>
<comment type="similarity">
    <text evidence="15">Belongs to the helicase family. UvrD subfamily.</text>
</comment>
<protein>
    <recommendedName>
        <fullName evidence="15">RecBCD enzyme subunit RecB</fullName>
        <ecNumber evidence="15">3.1.11.5</ecNumber>
        <ecNumber evidence="15">5.6.2.4</ecNumber>
    </recommendedName>
    <alternativeName>
        <fullName evidence="15">DNA 3'-5' helicase subunit RecB</fullName>
    </alternativeName>
    <alternativeName>
        <fullName evidence="15">Exonuclease V subunit RecB</fullName>
        <shortName evidence="15">ExoV subunit RecB</shortName>
    </alternativeName>
    <alternativeName>
        <fullName evidence="15">Helicase/nuclease RecBCD subunit RecB</fullName>
    </alternativeName>
</protein>
<dbReference type="InterPro" id="IPR000212">
    <property type="entry name" value="DNA_helicase_UvrD/REP"/>
</dbReference>
<keyword evidence="6 15" id="KW-0347">Helicase</keyword>
<dbReference type="PROSITE" id="PS51198">
    <property type="entry name" value="UVRD_HELICASE_ATP_BIND"/>
    <property type="match status" value="1"/>
</dbReference>
<keyword evidence="5 15" id="KW-0378">Hydrolase</keyword>
<dbReference type="AlphaFoldDB" id="A0A4D6XVD8"/>
<evidence type="ECO:0000256" key="1">
    <source>
        <dbReference type="ARBA" id="ARBA00022722"/>
    </source>
</evidence>
<evidence type="ECO:0000256" key="4">
    <source>
        <dbReference type="ARBA" id="ARBA00022763"/>
    </source>
</evidence>
<dbReference type="InterPro" id="IPR014017">
    <property type="entry name" value="DNA_helicase_UvrD-like_C"/>
</dbReference>
<dbReference type="GO" id="GO:0000724">
    <property type="term" value="P:double-strand break repair via homologous recombination"/>
    <property type="evidence" value="ECO:0007669"/>
    <property type="project" value="UniProtKB-UniRule"/>
</dbReference>
<evidence type="ECO:0000256" key="3">
    <source>
        <dbReference type="ARBA" id="ARBA00022741"/>
    </source>
</evidence>
<keyword evidence="12 15" id="KW-0413">Isomerase</keyword>
<dbReference type="GO" id="GO:0008854">
    <property type="term" value="F:exodeoxyribonuclease V activity"/>
    <property type="evidence" value="ECO:0007669"/>
    <property type="project" value="UniProtKB-EC"/>
</dbReference>
<evidence type="ECO:0000259" key="17">
    <source>
        <dbReference type="PROSITE" id="PS51198"/>
    </source>
</evidence>
<evidence type="ECO:0000256" key="14">
    <source>
        <dbReference type="ARBA" id="ARBA00048988"/>
    </source>
</evidence>
<evidence type="ECO:0000256" key="9">
    <source>
        <dbReference type="ARBA" id="ARBA00022842"/>
    </source>
</evidence>
<keyword evidence="7 15" id="KW-0269">Exonuclease</keyword>
<gene>
    <name evidence="15 18" type="primary">recB</name>
    <name evidence="18" type="ORF">D9V65_01810</name>
</gene>
<dbReference type="PANTHER" id="PTHR11070:SF23">
    <property type="entry name" value="RECBCD ENZYME SUBUNIT RECB"/>
    <property type="match status" value="1"/>
</dbReference>
<comment type="miscellaneous">
    <text evidence="15">In the RecBCD complex, RecB has a slow 3'-5' helicase, an exonuclease activity and loads RecA onto ssDNA, RecD has a fast 5'-3' helicase activity, while RecC stimulates the ATPase and processivity of the RecB helicase and contributes to recognition of the Chi site.</text>
</comment>
<evidence type="ECO:0000256" key="15">
    <source>
        <dbReference type="HAMAP-Rule" id="MF_01485"/>
    </source>
</evidence>
<keyword evidence="8 15" id="KW-0067">ATP-binding</keyword>
<keyword evidence="9" id="KW-0460">Magnesium</keyword>
<dbReference type="SUPFAM" id="SSF52540">
    <property type="entry name" value="P-loop containing nucleoside triphosphate hydrolases"/>
    <property type="match status" value="2"/>
</dbReference>
<dbReference type="InterPro" id="IPR027417">
    <property type="entry name" value="P-loop_NTPase"/>
</dbReference>
<evidence type="ECO:0000256" key="2">
    <source>
        <dbReference type="ARBA" id="ARBA00022723"/>
    </source>
</evidence>
<dbReference type="GO" id="GO:0005829">
    <property type="term" value="C:cytosol"/>
    <property type="evidence" value="ECO:0007669"/>
    <property type="project" value="TreeGrafter"/>
</dbReference>
<keyword evidence="3 15" id="KW-0547">Nucleotide-binding</keyword>
<dbReference type="InterPro" id="IPR011335">
    <property type="entry name" value="Restrct_endonuc-II-like"/>
</dbReference>
<dbReference type="InterPro" id="IPR011604">
    <property type="entry name" value="PDDEXK-like_dom_sf"/>
</dbReference>
<proteinExistence type="inferred from homology"/>